<evidence type="ECO:0000256" key="1">
    <source>
        <dbReference type="SAM" id="MobiDB-lite"/>
    </source>
</evidence>
<organism evidence="2 3">
    <name type="scientific">Corchorus olitorius</name>
    <dbReference type="NCBI Taxonomy" id="93759"/>
    <lineage>
        <taxon>Eukaryota</taxon>
        <taxon>Viridiplantae</taxon>
        <taxon>Streptophyta</taxon>
        <taxon>Embryophyta</taxon>
        <taxon>Tracheophyta</taxon>
        <taxon>Spermatophyta</taxon>
        <taxon>Magnoliopsida</taxon>
        <taxon>eudicotyledons</taxon>
        <taxon>Gunneridae</taxon>
        <taxon>Pentapetalae</taxon>
        <taxon>rosids</taxon>
        <taxon>malvids</taxon>
        <taxon>Malvales</taxon>
        <taxon>Malvaceae</taxon>
        <taxon>Grewioideae</taxon>
        <taxon>Apeibeae</taxon>
        <taxon>Corchorus</taxon>
    </lineage>
</organism>
<protein>
    <submittedName>
        <fullName evidence="2">Uncharacterized protein</fullName>
    </submittedName>
</protein>
<sequence>MKKEGRWRSPLEDREEENRMKERDHRLNIPN</sequence>
<gene>
    <name evidence="2" type="ORF">COLO4_02906</name>
</gene>
<evidence type="ECO:0000313" key="2">
    <source>
        <dbReference type="EMBL" id="OMP12661.1"/>
    </source>
</evidence>
<name>A0A1R3L005_9ROSI</name>
<dbReference type="EMBL" id="AWUE01008274">
    <property type="protein sequence ID" value="OMP12661.1"/>
    <property type="molecule type" value="Genomic_DNA"/>
</dbReference>
<feature type="region of interest" description="Disordered" evidence="1">
    <location>
        <begin position="1"/>
        <end position="31"/>
    </location>
</feature>
<dbReference type="Proteomes" id="UP000187203">
    <property type="component" value="Unassembled WGS sequence"/>
</dbReference>
<keyword evidence="3" id="KW-1185">Reference proteome</keyword>
<dbReference type="AlphaFoldDB" id="A0A1R3L005"/>
<proteinExistence type="predicted"/>
<comment type="caution">
    <text evidence="2">The sequence shown here is derived from an EMBL/GenBank/DDBJ whole genome shotgun (WGS) entry which is preliminary data.</text>
</comment>
<evidence type="ECO:0000313" key="3">
    <source>
        <dbReference type="Proteomes" id="UP000187203"/>
    </source>
</evidence>
<reference evidence="3" key="1">
    <citation type="submission" date="2013-09" db="EMBL/GenBank/DDBJ databases">
        <title>Corchorus olitorius genome sequencing.</title>
        <authorList>
            <person name="Alam M."/>
            <person name="Haque M.S."/>
            <person name="Islam M.S."/>
            <person name="Emdad E.M."/>
            <person name="Islam M.M."/>
            <person name="Ahmed B."/>
            <person name="Halim A."/>
            <person name="Hossen Q.M.M."/>
            <person name="Hossain M.Z."/>
            <person name="Ahmed R."/>
            <person name="Khan M.M."/>
            <person name="Islam R."/>
            <person name="Rashid M.M."/>
            <person name="Khan S.A."/>
            <person name="Rahman M.S."/>
            <person name="Alam M."/>
            <person name="Yahiya A.S."/>
            <person name="Khan M.S."/>
            <person name="Azam M.S."/>
            <person name="Haque T."/>
            <person name="Lashkar M.Z.H."/>
            <person name="Akhand A.I."/>
            <person name="Morshed G."/>
            <person name="Roy S."/>
            <person name="Uddin K.S."/>
            <person name="Rabeya T."/>
            <person name="Hossain A.S."/>
            <person name="Chowdhury A."/>
            <person name="Snigdha A.R."/>
            <person name="Mortoza M.S."/>
            <person name="Matin S.A."/>
            <person name="Hoque S.M.E."/>
            <person name="Islam M.K."/>
            <person name="Roy D.K."/>
            <person name="Haider R."/>
            <person name="Moosa M.M."/>
            <person name="Elias S.M."/>
            <person name="Hasan A.M."/>
            <person name="Jahan S."/>
            <person name="Shafiuddin M."/>
            <person name="Mahmood N."/>
            <person name="Shommy N.S."/>
        </authorList>
    </citation>
    <scope>NUCLEOTIDE SEQUENCE [LARGE SCALE GENOMIC DNA]</scope>
    <source>
        <strain evidence="3">cv. O-4</strain>
    </source>
</reference>
<accession>A0A1R3L005</accession>